<comment type="similarity">
    <text evidence="2">Belongs to the MscS (TC 1.A.23) family.</text>
</comment>
<comment type="caution">
    <text evidence="3">The sequence shown here is derived from an EMBL/GenBank/DDBJ whole genome shotgun (WGS) entry which is preliminary data.</text>
</comment>
<dbReference type="InterPro" id="IPR016688">
    <property type="entry name" value="MscS-like_plants/fungi"/>
</dbReference>
<protein>
    <submittedName>
        <fullName evidence="3">Uncharacterized protein</fullName>
    </submittedName>
</protein>
<comment type="subcellular location">
    <subcellularLocation>
        <location evidence="1">Membrane</location>
        <topology evidence="1">Multi-pass membrane protein</topology>
    </subcellularLocation>
</comment>
<dbReference type="AlphaFoldDB" id="A0AAD9TN24"/>
<dbReference type="GO" id="GO:0005886">
    <property type="term" value="C:plasma membrane"/>
    <property type="evidence" value="ECO:0007669"/>
    <property type="project" value="TreeGrafter"/>
</dbReference>
<dbReference type="GO" id="GO:0006820">
    <property type="term" value="P:monoatomic anion transport"/>
    <property type="evidence" value="ECO:0007669"/>
    <property type="project" value="TreeGrafter"/>
</dbReference>
<dbReference type="GO" id="GO:0008381">
    <property type="term" value="F:mechanosensitive monoatomic ion channel activity"/>
    <property type="evidence" value="ECO:0007669"/>
    <property type="project" value="TreeGrafter"/>
</dbReference>
<accession>A0AAD9TN24</accession>
<organism evidence="3 4">
    <name type="scientific">Dipteronia dyeriana</name>
    <dbReference type="NCBI Taxonomy" id="168575"/>
    <lineage>
        <taxon>Eukaryota</taxon>
        <taxon>Viridiplantae</taxon>
        <taxon>Streptophyta</taxon>
        <taxon>Embryophyta</taxon>
        <taxon>Tracheophyta</taxon>
        <taxon>Spermatophyta</taxon>
        <taxon>Magnoliopsida</taxon>
        <taxon>eudicotyledons</taxon>
        <taxon>Gunneridae</taxon>
        <taxon>Pentapetalae</taxon>
        <taxon>rosids</taxon>
        <taxon>malvids</taxon>
        <taxon>Sapindales</taxon>
        <taxon>Sapindaceae</taxon>
        <taxon>Hippocastanoideae</taxon>
        <taxon>Acereae</taxon>
        <taxon>Dipteronia</taxon>
    </lineage>
</organism>
<dbReference type="Proteomes" id="UP001280121">
    <property type="component" value="Unassembled WGS sequence"/>
</dbReference>
<gene>
    <name evidence="3" type="ORF">Ddye_026473</name>
</gene>
<reference evidence="3" key="1">
    <citation type="journal article" date="2023" name="Plant J.">
        <title>Genome sequences and population genomics provide insights into the demographic history, inbreeding, and mutation load of two 'living fossil' tree species of Dipteronia.</title>
        <authorList>
            <person name="Feng Y."/>
            <person name="Comes H.P."/>
            <person name="Chen J."/>
            <person name="Zhu S."/>
            <person name="Lu R."/>
            <person name="Zhang X."/>
            <person name="Li P."/>
            <person name="Qiu J."/>
            <person name="Olsen K.M."/>
            <person name="Qiu Y."/>
        </authorList>
    </citation>
    <scope>NUCLEOTIDE SEQUENCE</scope>
    <source>
        <strain evidence="3">KIB01</strain>
    </source>
</reference>
<evidence type="ECO:0000256" key="1">
    <source>
        <dbReference type="ARBA" id="ARBA00004141"/>
    </source>
</evidence>
<keyword evidence="4" id="KW-1185">Reference proteome</keyword>
<dbReference type="PANTHER" id="PTHR31618">
    <property type="entry name" value="MECHANOSENSITIVE ION CHANNEL PROTEIN 5"/>
    <property type="match status" value="1"/>
</dbReference>
<evidence type="ECO:0000313" key="3">
    <source>
        <dbReference type="EMBL" id="KAK2638678.1"/>
    </source>
</evidence>
<proteinExistence type="inferred from homology"/>
<sequence>MTTKRSYIEIVFLLSSPSVRNYYHNPSIRDVVEFCVHVATSAEKIIAMKERLVEYIEEKYHWYLSPLFIFKEVEELNRVRIAIWLTHKMNHQDMGVRWVRRAHLVEEFVRFFQKLDIQYRLFPFDINV</sequence>
<dbReference type="PANTHER" id="PTHR31618:SF1">
    <property type="entry name" value="EF-HAND DOMAIN-CONTAINING PROTEIN"/>
    <property type="match status" value="1"/>
</dbReference>
<evidence type="ECO:0000313" key="4">
    <source>
        <dbReference type="Proteomes" id="UP001280121"/>
    </source>
</evidence>
<evidence type="ECO:0000256" key="2">
    <source>
        <dbReference type="ARBA" id="ARBA00008017"/>
    </source>
</evidence>
<dbReference type="EMBL" id="JANJYI010000008">
    <property type="protein sequence ID" value="KAK2638678.1"/>
    <property type="molecule type" value="Genomic_DNA"/>
</dbReference>
<name>A0AAD9TN24_9ROSI</name>